<dbReference type="AlphaFoldDB" id="A0A4U6U4S8"/>
<evidence type="ECO:0000313" key="1">
    <source>
        <dbReference type="EMBL" id="TKW09154.1"/>
    </source>
</evidence>
<name>A0A4U6U4S8_SETVI</name>
<accession>A0A4U6U4S8</accession>
<dbReference type="Proteomes" id="UP000298652">
    <property type="component" value="Chromosome 6"/>
</dbReference>
<protein>
    <submittedName>
        <fullName evidence="1">Uncharacterized protein</fullName>
    </submittedName>
</protein>
<gene>
    <name evidence="1" type="ORF">SEVIR_6G074632v2</name>
</gene>
<reference evidence="1" key="1">
    <citation type="submission" date="2019-03" db="EMBL/GenBank/DDBJ databases">
        <title>WGS assembly of Setaria viridis.</title>
        <authorList>
            <person name="Huang P."/>
            <person name="Jenkins J."/>
            <person name="Grimwood J."/>
            <person name="Barry K."/>
            <person name="Healey A."/>
            <person name="Mamidi S."/>
            <person name="Sreedasyam A."/>
            <person name="Shu S."/>
            <person name="Feldman M."/>
            <person name="Wu J."/>
            <person name="Yu Y."/>
            <person name="Chen C."/>
            <person name="Johnson J."/>
            <person name="Rokhsar D."/>
            <person name="Baxter I."/>
            <person name="Schmutz J."/>
            <person name="Brutnell T."/>
            <person name="Kellogg E."/>
        </authorList>
    </citation>
    <scope>NUCLEOTIDE SEQUENCE [LARGE SCALE GENOMIC DNA]</scope>
</reference>
<sequence>MGLTNLGISLVLCRMESITMCRCCQFIISQCPM</sequence>
<dbReference type="EMBL" id="CM016557">
    <property type="protein sequence ID" value="TKW09154.1"/>
    <property type="molecule type" value="Genomic_DNA"/>
</dbReference>
<evidence type="ECO:0000313" key="2">
    <source>
        <dbReference type="Proteomes" id="UP000298652"/>
    </source>
</evidence>
<dbReference type="Gramene" id="TKW09154">
    <property type="protein sequence ID" value="TKW09154"/>
    <property type="gene ID" value="SEVIR_6G074632v2"/>
</dbReference>
<keyword evidence="2" id="KW-1185">Reference proteome</keyword>
<proteinExistence type="predicted"/>
<organism evidence="1 2">
    <name type="scientific">Setaria viridis</name>
    <name type="common">Green bristlegrass</name>
    <name type="synonym">Setaria italica subsp. viridis</name>
    <dbReference type="NCBI Taxonomy" id="4556"/>
    <lineage>
        <taxon>Eukaryota</taxon>
        <taxon>Viridiplantae</taxon>
        <taxon>Streptophyta</taxon>
        <taxon>Embryophyta</taxon>
        <taxon>Tracheophyta</taxon>
        <taxon>Spermatophyta</taxon>
        <taxon>Magnoliopsida</taxon>
        <taxon>Liliopsida</taxon>
        <taxon>Poales</taxon>
        <taxon>Poaceae</taxon>
        <taxon>PACMAD clade</taxon>
        <taxon>Panicoideae</taxon>
        <taxon>Panicodae</taxon>
        <taxon>Paniceae</taxon>
        <taxon>Cenchrinae</taxon>
        <taxon>Setaria</taxon>
    </lineage>
</organism>